<sequence>MPELHPIALSANRPRHFYRGGANISRFRGIASPDDHRPEDWVGSATSRFGSPDVGPTILPDGRSLPAAIAADPARWLGPAHLARWGPTPAVLVKLLDASQRLPVHCHPDRGFARAHLDSAFGKTEAWLVVDVPEGGEGRVFLGFQEDVSETRLRGWVGAQDRTALLEATHQVTVRPGDAVLVPAGLPHAVDAGVFLVELQEPTDFSVLVEWAGFLPGDEEDAHLLLGWDTALRCVDRRAWSPGQISRLMRRPAELPETKPGIRRVLPESADPYFRAELAGAGAELAESFAVLIVLDGEGELEHVGGRTLPLSAGQTVLVPHDAGPATIHGDVSVLRCLPPSPDTPAGGGE</sequence>
<dbReference type="RefSeq" id="WP_344837287.1">
    <property type="nucleotide sequence ID" value="NZ_BAAAUV010000029.1"/>
</dbReference>
<dbReference type="GO" id="GO:0016853">
    <property type="term" value="F:isomerase activity"/>
    <property type="evidence" value="ECO:0007669"/>
    <property type="project" value="UniProtKB-KW"/>
</dbReference>
<keyword evidence="4" id="KW-0413">Isomerase</keyword>
<gene>
    <name evidence="4" type="ORF">GCM10010468_70500</name>
</gene>
<comment type="caution">
    <text evidence="4">The sequence shown here is derived from an EMBL/GenBank/DDBJ whole genome shotgun (WGS) entry which is preliminary data.</text>
</comment>
<dbReference type="SUPFAM" id="SSF51182">
    <property type="entry name" value="RmlC-like cupins"/>
    <property type="match status" value="1"/>
</dbReference>
<dbReference type="InterPro" id="IPR049071">
    <property type="entry name" value="MPI_cupin_dom"/>
</dbReference>
<dbReference type="Proteomes" id="UP001501237">
    <property type="component" value="Unassembled WGS sequence"/>
</dbReference>
<accession>A0ABP6QJU7</accession>
<reference evidence="5" key="1">
    <citation type="journal article" date="2019" name="Int. J. Syst. Evol. Microbiol.">
        <title>The Global Catalogue of Microorganisms (GCM) 10K type strain sequencing project: providing services to taxonomists for standard genome sequencing and annotation.</title>
        <authorList>
            <consortium name="The Broad Institute Genomics Platform"/>
            <consortium name="The Broad Institute Genome Sequencing Center for Infectious Disease"/>
            <person name="Wu L."/>
            <person name="Ma J."/>
        </authorList>
    </citation>
    <scope>NUCLEOTIDE SEQUENCE [LARGE SCALE GENOMIC DNA]</scope>
    <source>
        <strain evidence="5">JCM 9377</strain>
    </source>
</reference>
<evidence type="ECO:0000256" key="2">
    <source>
        <dbReference type="ARBA" id="ARBA00030762"/>
    </source>
</evidence>
<organism evidence="4 5">
    <name type="scientific">Actinocorallia longicatena</name>
    <dbReference type="NCBI Taxonomy" id="111803"/>
    <lineage>
        <taxon>Bacteria</taxon>
        <taxon>Bacillati</taxon>
        <taxon>Actinomycetota</taxon>
        <taxon>Actinomycetes</taxon>
        <taxon>Streptosporangiales</taxon>
        <taxon>Thermomonosporaceae</taxon>
        <taxon>Actinocorallia</taxon>
    </lineage>
</organism>
<protein>
    <recommendedName>
        <fullName evidence="1">Phosphohexomutase</fullName>
    </recommendedName>
    <alternativeName>
        <fullName evidence="2">Phosphomannose isomerase</fullName>
    </alternativeName>
</protein>
<dbReference type="Pfam" id="PF21621">
    <property type="entry name" value="MPI_cupin_dom"/>
    <property type="match status" value="1"/>
</dbReference>
<feature type="domain" description="Mannose-6-phosphate isomerase cupin" evidence="3">
    <location>
        <begin position="279"/>
        <end position="336"/>
    </location>
</feature>
<evidence type="ECO:0000313" key="5">
    <source>
        <dbReference type="Proteomes" id="UP001501237"/>
    </source>
</evidence>
<dbReference type="Gene3D" id="2.60.120.10">
    <property type="entry name" value="Jelly Rolls"/>
    <property type="match status" value="2"/>
</dbReference>
<dbReference type="InterPro" id="IPR014710">
    <property type="entry name" value="RmlC-like_jellyroll"/>
</dbReference>
<evidence type="ECO:0000256" key="1">
    <source>
        <dbReference type="ARBA" id="ARBA00029741"/>
    </source>
</evidence>
<dbReference type="CDD" id="cd07010">
    <property type="entry name" value="cupin_PMI_type_I_N_bac"/>
    <property type="match status" value="1"/>
</dbReference>
<evidence type="ECO:0000259" key="3">
    <source>
        <dbReference type="Pfam" id="PF21621"/>
    </source>
</evidence>
<evidence type="ECO:0000313" key="4">
    <source>
        <dbReference type="EMBL" id="GAA3236287.1"/>
    </source>
</evidence>
<dbReference type="InterPro" id="IPR011051">
    <property type="entry name" value="RmlC_Cupin_sf"/>
</dbReference>
<keyword evidence="5" id="KW-1185">Reference proteome</keyword>
<proteinExistence type="predicted"/>
<dbReference type="EMBL" id="BAAAUV010000029">
    <property type="protein sequence ID" value="GAA3236287.1"/>
    <property type="molecule type" value="Genomic_DNA"/>
</dbReference>
<name>A0ABP6QJU7_9ACTN</name>